<evidence type="ECO:0000256" key="1">
    <source>
        <dbReference type="NCBIfam" id="TIGR03695"/>
    </source>
</evidence>
<reference evidence="3 4" key="1">
    <citation type="submission" date="2021-06" db="EMBL/GenBank/DDBJ databases">
        <title>Clostridia strains as spoilage organisms.</title>
        <authorList>
            <person name="Wambui J."/>
            <person name="Stephan R."/>
            <person name="Stevens M.J.A."/>
        </authorList>
    </citation>
    <scope>NUCLEOTIDE SEQUENCE [LARGE SCALE GENOMIC DNA]</scope>
    <source>
        <strain evidence="3 4">DSM 14204</strain>
    </source>
</reference>
<dbReference type="PANTHER" id="PTHR43798">
    <property type="entry name" value="MONOACYLGLYCEROL LIPASE"/>
    <property type="match status" value="1"/>
</dbReference>
<evidence type="ECO:0000313" key="4">
    <source>
        <dbReference type="Proteomes" id="UP000776252"/>
    </source>
</evidence>
<dbReference type="InterPro" id="IPR022485">
    <property type="entry name" value="SHCHC_synthase_MenH"/>
</dbReference>
<dbReference type="InterPro" id="IPR000073">
    <property type="entry name" value="AB_hydrolase_1"/>
</dbReference>
<protein>
    <recommendedName>
        <fullName evidence="1">2-succinyl-6-hydroxy-2,4-cyclohexadiene-1-carboxylate synthase</fullName>
        <ecNumber evidence="1">4.2.99.20</ecNumber>
    </recommendedName>
</protein>
<dbReference type="Proteomes" id="UP000776252">
    <property type="component" value="Unassembled WGS sequence"/>
</dbReference>
<comment type="caution">
    <text evidence="3">The sequence shown here is derived from an EMBL/GenBank/DDBJ whole genome shotgun (WGS) entry which is preliminary data.</text>
</comment>
<name>A0ABS6BWG7_9CLOT</name>
<dbReference type="GO" id="GO:0070205">
    <property type="term" value="F:2-succinyl-6-hydroxy-2,4-cyclohexadiene-1-carboxylate synthase activity"/>
    <property type="evidence" value="ECO:0007669"/>
    <property type="project" value="UniProtKB-EC"/>
</dbReference>
<dbReference type="EMBL" id="JAHLDV010000037">
    <property type="protein sequence ID" value="MBU3160859.1"/>
    <property type="molecule type" value="Genomic_DNA"/>
</dbReference>
<dbReference type="NCBIfam" id="TIGR03695">
    <property type="entry name" value="menH_SHCHC"/>
    <property type="match status" value="1"/>
</dbReference>
<sequence>MFIKIENIKYHIEVKGEGKPIICLHGFSENLSTWEFIQLQGYQLILIDVIGHGKSDKPKHRKYYSLKVMVRHLNKLISKLGLKRYSMLGYSMGGRIALAYALTYPKEIDKLILESASYGEYGFFNRLRRRKNDLNLARSIERNGIQWFNQYWSDLSIFKSQRRLSKAIIKEIGERRLLNQAHALSNTLQSTGQGKFPCLKNKIVRLSMLILFISGEYDKKYEVVGKNFKKLNSRVKHIVINGCGHNTHIEDNSAFEKVINDFL</sequence>
<evidence type="ECO:0000313" key="3">
    <source>
        <dbReference type="EMBL" id="MBU3160859.1"/>
    </source>
</evidence>
<keyword evidence="4" id="KW-1185">Reference proteome</keyword>
<proteinExistence type="predicted"/>
<evidence type="ECO:0000259" key="2">
    <source>
        <dbReference type="Pfam" id="PF00561"/>
    </source>
</evidence>
<dbReference type="PANTHER" id="PTHR43798:SF20">
    <property type="entry name" value="2-SUCCINYL-6-HYDROXY-2,4-CYCLOHEXADIENE-1-CARBOXYLATE SYNTHASE-RELATED"/>
    <property type="match status" value="1"/>
</dbReference>
<accession>A0ABS6BWG7</accession>
<feature type="domain" description="AB hydrolase-1" evidence="2">
    <location>
        <begin position="19"/>
        <end position="251"/>
    </location>
</feature>
<organism evidence="3 4">
    <name type="scientific">Clostridium frigoris</name>
    <dbReference type="NCBI Taxonomy" id="205327"/>
    <lineage>
        <taxon>Bacteria</taxon>
        <taxon>Bacillati</taxon>
        <taxon>Bacillota</taxon>
        <taxon>Clostridia</taxon>
        <taxon>Eubacteriales</taxon>
        <taxon>Clostridiaceae</taxon>
        <taxon>Clostridium</taxon>
    </lineage>
</organism>
<dbReference type="Pfam" id="PF00561">
    <property type="entry name" value="Abhydrolase_1"/>
    <property type="match status" value="1"/>
</dbReference>
<dbReference type="RefSeq" id="WP_216150349.1">
    <property type="nucleotide sequence ID" value="NZ_JAHLDV010000037.1"/>
</dbReference>
<dbReference type="InterPro" id="IPR050266">
    <property type="entry name" value="AB_hydrolase_sf"/>
</dbReference>
<keyword evidence="3" id="KW-0456">Lyase</keyword>
<gene>
    <name evidence="3" type="primary">menH</name>
    <name evidence="3" type="ORF">KPL37_14025</name>
</gene>
<dbReference type="EC" id="4.2.99.20" evidence="1"/>